<proteinExistence type="predicted"/>
<comment type="caution">
    <text evidence="1">The sequence shown here is derived from an EMBL/GenBank/DDBJ whole genome shotgun (WGS) entry which is preliminary data.</text>
</comment>
<gene>
    <name evidence="1" type="ORF">B7O98_07405</name>
</gene>
<dbReference type="AlphaFoldDB" id="A0A2R7Y4K4"/>
<reference evidence="1" key="2">
    <citation type="journal article" date="2018" name="Syst. Appl. Microbiol.">
        <title>A new symbiotic nanoarchaeote (Candidatus Nanoclepta minutus) and its host (Zestosphaera tikiterensis gen. nov., sp. nov.) from a New Zealand hot spring.</title>
        <authorList>
            <person name="St John E."/>
            <person name="Liu Y."/>
            <person name="Podar M."/>
            <person name="Stott M.B."/>
            <person name="Meneghin J."/>
            <person name="Chen Z."/>
            <person name="Lagutin K."/>
            <person name="Mitchell K."/>
            <person name="Reysenbach A.L."/>
        </authorList>
    </citation>
    <scope>NUCLEOTIDE SEQUENCE [LARGE SCALE GENOMIC DNA]</scope>
    <source>
        <strain evidence="1">NZ3</strain>
    </source>
</reference>
<evidence type="ECO:0000313" key="1">
    <source>
        <dbReference type="EMBL" id="PUA32471.1"/>
    </source>
</evidence>
<dbReference type="Proteomes" id="UP000244093">
    <property type="component" value="Unassembled WGS sequence"/>
</dbReference>
<sequence length="254" mass="28076">MVYIRRWEAYIPANKVVVDGKEVPALSKDEDEITVGYEVLSRFDNLHKYSHIFIADETKNLELHTIYELLDLDISPVIFKSFSEGFIYGLKQAPSLVTVIRTNPPAGSVTFEISEGDGRVAILKYLFKREFLGFLRTDLTDEKALNELISDASATSLSKVLSKLLRARKVKSDGLKIVSGFVNNPKIIDKALAKFKLKKADVSDAEELRKSGFKGGLGTALALSKALSKCSTQEKIVFVGGSASEGILTLYMQC</sequence>
<organism evidence="1 2">
    <name type="scientific">Zestosphaera tikiterensis</name>
    <dbReference type="NCBI Taxonomy" id="1973259"/>
    <lineage>
        <taxon>Archaea</taxon>
        <taxon>Thermoproteota</taxon>
        <taxon>Thermoprotei</taxon>
        <taxon>Desulfurococcales</taxon>
        <taxon>Desulfurococcaceae</taxon>
        <taxon>Zestosphaera</taxon>
    </lineage>
</organism>
<reference evidence="1" key="1">
    <citation type="submission" date="2017-04" db="EMBL/GenBank/DDBJ databases">
        <authorList>
            <person name="Afonso C.L."/>
            <person name="Miller P.J."/>
            <person name="Scott M.A."/>
            <person name="Spackman E."/>
            <person name="Goraichik I."/>
            <person name="Dimitrov K.M."/>
            <person name="Suarez D.L."/>
            <person name="Swayne D.E."/>
        </authorList>
    </citation>
    <scope>NUCLEOTIDE SEQUENCE</scope>
    <source>
        <strain evidence="1">NZ3</strain>
    </source>
</reference>
<accession>A0A2R7Y4K4</accession>
<dbReference type="EMBL" id="NBVN01000004">
    <property type="protein sequence ID" value="PUA32471.1"/>
    <property type="molecule type" value="Genomic_DNA"/>
</dbReference>
<name>A0A2R7Y4K4_9CREN</name>
<protein>
    <submittedName>
        <fullName evidence="1">Uncharacterized protein</fullName>
    </submittedName>
</protein>
<evidence type="ECO:0000313" key="2">
    <source>
        <dbReference type="Proteomes" id="UP000244093"/>
    </source>
</evidence>